<evidence type="ECO:0000256" key="1">
    <source>
        <dbReference type="ARBA" id="ARBA00006734"/>
    </source>
</evidence>
<dbReference type="GO" id="GO:0004660">
    <property type="term" value="F:protein farnesyltransferase activity"/>
    <property type="evidence" value="ECO:0007669"/>
    <property type="project" value="TreeGrafter"/>
</dbReference>
<evidence type="ECO:0000256" key="3">
    <source>
        <dbReference type="ARBA" id="ARBA00022679"/>
    </source>
</evidence>
<sequence>MNEDELRSEAKMVDILNQFEHILESDPHIDEVGFVHPSQFFKLNEKAGHSLPSSDSSADRNSVFWNKDHKLGISTQVLLPLYKASKDAFMTANRQFKELNSTSDVSGAENSLCTSLSLDDSIESAVMKHSRALLLLSCDFGTAWHSRKLVVLEKHKLSALLDELLLSALVLSYSPKSEYAWGHRKWVIKSISEKCSTLPEIVTKESELVEKIAERSKMNYRAWNHRCWLVSYMTREQLLHELKRSRNWANLHVADHSCFHYRSQLMLKILEDRCCEQEISSSGYSVEIYLLWKDELDWDEMLIKRYIGREALWLHRRFLSLFWIKHFLADHTGLSSHGKQKTSMNDDFSVFMDNELHLLHSCSIIPDNSFDDYQAQAMHSATYMLWLIKQIPDSCRIELQGKLKTEHLKALLNKACPERLSVIFSPLALEKIPISRYVTSTFNTYAHIVKGCCIIWIAEYQNCLAKNCVNNLHATTAQLKLTSHSPHTSAAVSCRVCISSNGRNSSRNLTKVMVSAETKPTHLPNYDIKETHLIKILSRSCKAGQFNESLYFLELMVNKGYKPDVILCTKLIKGFFNSRNIEKAIRVMQILEKYGEPDLFSYNALISGFCKANRIESANKVLDRMRSQGFSPDVVTYNIMIGSLCSRGKLGLAMKVMDQLVKDNCRPTVITYTILIEATIVDGGIDEAMKLLDEDAIKRA</sequence>
<dbReference type="PANTHER" id="PTHR11129:SF10">
    <property type="entry name" value="PROTEIN PRENYLYLTRANSFERASE SUPERFAMILY PROTEIN"/>
    <property type="match status" value="1"/>
</dbReference>
<dbReference type="SUPFAM" id="SSF48439">
    <property type="entry name" value="Protein prenylyltransferase"/>
    <property type="match status" value="1"/>
</dbReference>
<dbReference type="GO" id="GO:0004662">
    <property type="term" value="F:CAAX-protein geranylgeranyltransferase activity"/>
    <property type="evidence" value="ECO:0007669"/>
    <property type="project" value="TreeGrafter"/>
</dbReference>
<gene>
    <name evidence="6" type="ORF">Pyn_22523</name>
</gene>
<dbReference type="AlphaFoldDB" id="A0A315AXK1"/>
<dbReference type="GO" id="GO:0005965">
    <property type="term" value="C:protein farnesyltransferase complex"/>
    <property type="evidence" value="ECO:0007669"/>
    <property type="project" value="TreeGrafter"/>
</dbReference>
<feature type="repeat" description="PPR" evidence="5">
    <location>
        <begin position="598"/>
        <end position="632"/>
    </location>
</feature>
<dbReference type="STRING" id="2094558.A0A315AXK1"/>
<keyword evidence="2" id="KW-0637">Prenyltransferase</keyword>
<evidence type="ECO:0000313" key="6">
    <source>
        <dbReference type="EMBL" id="PQQ18946.1"/>
    </source>
</evidence>
<dbReference type="Gene3D" id="1.25.40.10">
    <property type="entry name" value="Tetratricopeptide repeat domain"/>
    <property type="match status" value="2"/>
</dbReference>
<evidence type="ECO:0000313" key="7">
    <source>
        <dbReference type="Proteomes" id="UP000250321"/>
    </source>
</evidence>
<dbReference type="Gene3D" id="1.25.40.120">
    <property type="entry name" value="Protein prenylyltransferase"/>
    <property type="match status" value="1"/>
</dbReference>
<comment type="similarity">
    <text evidence="1">Belongs to the protein prenyltransferase subunit alpha family.</text>
</comment>
<dbReference type="PROSITE" id="PS51375">
    <property type="entry name" value="PPR"/>
    <property type="match status" value="2"/>
</dbReference>
<dbReference type="Pfam" id="PF01535">
    <property type="entry name" value="PPR"/>
    <property type="match status" value="1"/>
</dbReference>
<reference evidence="6 7" key="1">
    <citation type="submission" date="2018-02" db="EMBL/GenBank/DDBJ databases">
        <title>Draft genome of wild Prunus yedoensis var. nudiflora.</title>
        <authorList>
            <person name="Baek S."/>
            <person name="Kim J.-H."/>
            <person name="Choi K."/>
            <person name="Kim G.-B."/>
            <person name="Cho A."/>
            <person name="Jang H."/>
            <person name="Shin C.-H."/>
            <person name="Yu H.-J."/>
            <person name="Mun J.-H."/>
        </authorList>
    </citation>
    <scope>NUCLEOTIDE SEQUENCE [LARGE SCALE GENOMIC DNA]</scope>
    <source>
        <strain evidence="7">cv. Jeju island</strain>
        <tissue evidence="6">Leaf</tissue>
    </source>
</reference>
<name>A0A315AXK1_PRUYE</name>
<dbReference type="Proteomes" id="UP000250321">
    <property type="component" value="Unassembled WGS sequence"/>
</dbReference>
<dbReference type="Pfam" id="PF01239">
    <property type="entry name" value="PPTA"/>
    <property type="match status" value="2"/>
</dbReference>
<protein>
    <submittedName>
        <fullName evidence="6">Protein prenyltransferase alpha subunit repeat-containing protein 1 isoform X3</fullName>
    </submittedName>
</protein>
<dbReference type="InterPro" id="IPR002885">
    <property type="entry name" value="PPR_rpt"/>
</dbReference>
<feature type="repeat" description="PPR" evidence="5">
    <location>
        <begin position="633"/>
        <end position="667"/>
    </location>
</feature>
<keyword evidence="4" id="KW-0677">Repeat</keyword>
<accession>A0A315AXK1</accession>
<dbReference type="PROSITE" id="PS51147">
    <property type="entry name" value="PFTA"/>
    <property type="match status" value="2"/>
</dbReference>
<keyword evidence="7" id="KW-1185">Reference proteome</keyword>
<dbReference type="OrthoDB" id="1924260at2759"/>
<dbReference type="Pfam" id="PF13041">
    <property type="entry name" value="PPR_2"/>
    <property type="match status" value="1"/>
</dbReference>
<keyword evidence="3 6" id="KW-0808">Transferase</keyword>
<organism evidence="6 7">
    <name type="scientific">Prunus yedoensis var. nudiflora</name>
    <dbReference type="NCBI Taxonomy" id="2094558"/>
    <lineage>
        <taxon>Eukaryota</taxon>
        <taxon>Viridiplantae</taxon>
        <taxon>Streptophyta</taxon>
        <taxon>Embryophyta</taxon>
        <taxon>Tracheophyta</taxon>
        <taxon>Spermatophyta</taxon>
        <taxon>Magnoliopsida</taxon>
        <taxon>eudicotyledons</taxon>
        <taxon>Gunneridae</taxon>
        <taxon>Pentapetalae</taxon>
        <taxon>rosids</taxon>
        <taxon>fabids</taxon>
        <taxon>Rosales</taxon>
        <taxon>Rosaceae</taxon>
        <taxon>Amygdaloideae</taxon>
        <taxon>Amygdaleae</taxon>
        <taxon>Prunus</taxon>
    </lineage>
</organism>
<evidence type="ECO:0000256" key="4">
    <source>
        <dbReference type="ARBA" id="ARBA00022737"/>
    </source>
</evidence>
<dbReference type="NCBIfam" id="TIGR00756">
    <property type="entry name" value="PPR"/>
    <property type="match status" value="3"/>
</dbReference>
<evidence type="ECO:0000256" key="2">
    <source>
        <dbReference type="ARBA" id="ARBA00022602"/>
    </source>
</evidence>
<dbReference type="EMBL" id="PJQY01000090">
    <property type="protein sequence ID" value="PQQ18946.1"/>
    <property type="molecule type" value="Genomic_DNA"/>
</dbReference>
<dbReference type="InterPro" id="IPR011990">
    <property type="entry name" value="TPR-like_helical_dom_sf"/>
</dbReference>
<dbReference type="InterPro" id="IPR002088">
    <property type="entry name" value="Prenyl_trans_a"/>
</dbReference>
<proteinExistence type="inferred from homology"/>
<comment type="caution">
    <text evidence="6">The sequence shown here is derived from an EMBL/GenBank/DDBJ whole genome shotgun (WGS) entry which is preliminary data.</text>
</comment>
<evidence type="ECO:0000256" key="5">
    <source>
        <dbReference type="PROSITE-ProRule" id="PRU00708"/>
    </source>
</evidence>
<dbReference type="PANTHER" id="PTHR11129">
    <property type="entry name" value="PROTEIN FARNESYLTRANSFERASE ALPHA SUBUNIT/RAB GERANYLGERANYL TRANSFERASE ALPHA SUBUNIT"/>
    <property type="match status" value="1"/>
</dbReference>
<dbReference type="GO" id="GO:0005953">
    <property type="term" value="C:CAAX-protein geranylgeranyltransferase complex"/>
    <property type="evidence" value="ECO:0007669"/>
    <property type="project" value="TreeGrafter"/>
</dbReference>